<comment type="caution">
    <text evidence="1">The sequence shown here is derived from an EMBL/GenBank/DDBJ whole genome shotgun (WGS) entry which is preliminary data.</text>
</comment>
<gene>
    <name evidence="1" type="ORF">Ocin01_20051</name>
</gene>
<name>A0A1D2M135_ORCCI</name>
<dbReference type="OrthoDB" id="6509516at2759"/>
<dbReference type="AlphaFoldDB" id="A0A1D2M135"/>
<feature type="non-terminal residue" evidence="1">
    <location>
        <position position="114"/>
    </location>
</feature>
<evidence type="ECO:0000313" key="2">
    <source>
        <dbReference type="Proteomes" id="UP000094527"/>
    </source>
</evidence>
<keyword evidence="2" id="KW-1185">Reference proteome</keyword>
<dbReference type="Proteomes" id="UP000094527">
    <property type="component" value="Unassembled WGS sequence"/>
</dbReference>
<sequence>RVKSIESKLRRSVFENGIKAASPFLKLNTFNIVDGFTVDIMHCVYLGIVRTLTNLWLEASHSDYYIGKAKYAETLEVSKPISIGKQPNGDRGYLLRLLCLKEYCQNSLLNIFKS</sequence>
<protein>
    <submittedName>
        <fullName evidence="1">Uncharacterized protein</fullName>
    </submittedName>
</protein>
<dbReference type="EMBL" id="LJIJ01007892">
    <property type="protein sequence ID" value="ODM86631.1"/>
    <property type="molecule type" value="Genomic_DNA"/>
</dbReference>
<accession>A0A1D2M135</accession>
<proteinExistence type="predicted"/>
<organism evidence="1 2">
    <name type="scientific">Orchesella cincta</name>
    <name type="common">Springtail</name>
    <name type="synonym">Podura cincta</name>
    <dbReference type="NCBI Taxonomy" id="48709"/>
    <lineage>
        <taxon>Eukaryota</taxon>
        <taxon>Metazoa</taxon>
        <taxon>Ecdysozoa</taxon>
        <taxon>Arthropoda</taxon>
        <taxon>Hexapoda</taxon>
        <taxon>Collembola</taxon>
        <taxon>Entomobryomorpha</taxon>
        <taxon>Entomobryoidea</taxon>
        <taxon>Orchesellidae</taxon>
        <taxon>Orchesellinae</taxon>
        <taxon>Orchesella</taxon>
    </lineage>
</organism>
<reference evidence="1 2" key="1">
    <citation type="journal article" date="2016" name="Genome Biol. Evol.">
        <title>Gene Family Evolution Reflects Adaptation to Soil Environmental Stressors in the Genome of the Collembolan Orchesella cincta.</title>
        <authorList>
            <person name="Faddeeva-Vakhrusheva A."/>
            <person name="Derks M.F."/>
            <person name="Anvar S.Y."/>
            <person name="Agamennone V."/>
            <person name="Suring W."/>
            <person name="Smit S."/>
            <person name="van Straalen N.M."/>
            <person name="Roelofs D."/>
        </authorList>
    </citation>
    <scope>NUCLEOTIDE SEQUENCE [LARGE SCALE GENOMIC DNA]</scope>
    <source>
        <tissue evidence="1">Mixed pool</tissue>
    </source>
</reference>
<feature type="non-terminal residue" evidence="1">
    <location>
        <position position="1"/>
    </location>
</feature>
<evidence type="ECO:0000313" key="1">
    <source>
        <dbReference type="EMBL" id="ODM86631.1"/>
    </source>
</evidence>